<accession>X1ADQ1</accession>
<organism evidence="1">
    <name type="scientific">marine sediment metagenome</name>
    <dbReference type="NCBI Taxonomy" id="412755"/>
    <lineage>
        <taxon>unclassified sequences</taxon>
        <taxon>metagenomes</taxon>
        <taxon>ecological metagenomes</taxon>
    </lineage>
</organism>
<dbReference type="AlphaFoldDB" id="X1ADQ1"/>
<reference evidence="1" key="1">
    <citation type="journal article" date="2014" name="Front. Microbiol.">
        <title>High frequency of phylogenetically diverse reductive dehalogenase-homologous genes in deep subseafloor sedimentary metagenomes.</title>
        <authorList>
            <person name="Kawai M."/>
            <person name="Futagami T."/>
            <person name="Toyoda A."/>
            <person name="Takaki Y."/>
            <person name="Nishi S."/>
            <person name="Hori S."/>
            <person name="Arai W."/>
            <person name="Tsubouchi T."/>
            <person name="Morono Y."/>
            <person name="Uchiyama I."/>
            <person name="Ito T."/>
            <person name="Fujiyama A."/>
            <person name="Inagaki F."/>
            <person name="Takami H."/>
        </authorList>
    </citation>
    <scope>NUCLEOTIDE SEQUENCE</scope>
    <source>
        <strain evidence="1">Expedition CK06-06</strain>
    </source>
</reference>
<sequence>MLMLLIIGKIVSILVYTEFADTTTAAPNNEFRNTMDAIKDTYGEQFRYDNLTSYSELTTSLPDYDILLLPEQETLNEENLTSIASAWTGPLASFVSNGGIVVALDAYGGAMSVPTFQILNETGLVSVYDPVYGAGWVNYRVNSSDALARGIEGSWPAPGGSVHFDTTDAT</sequence>
<gene>
    <name evidence="1" type="ORF">S01H4_23806</name>
</gene>
<protein>
    <recommendedName>
        <fullName evidence="2">DUF4350 domain-containing protein</fullName>
    </recommendedName>
</protein>
<name>X1ADQ1_9ZZZZ</name>
<dbReference type="EMBL" id="BART01011094">
    <property type="protein sequence ID" value="GAG80675.1"/>
    <property type="molecule type" value="Genomic_DNA"/>
</dbReference>
<evidence type="ECO:0000313" key="1">
    <source>
        <dbReference type="EMBL" id="GAG80675.1"/>
    </source>
</evidence>
<feature type="non-terminal residue" evidence="1">
    <location>
        <position position="170"/>
    </location>
</feature>
<comment type="caution">
    <text evidence="1">The sequence shown here is derived from an EMBL/GenBank/DDBJ whole genome shotgun (WGS) entry which is preliminary data.</text>
</comment>
<evidence type="ECO:0008006" key="2">
    <source>
        <dbReference type="Google" id="ProtNLM"/>
    </source>
</evidence>
<proteinExistence type="predicted"/>